<gene>
    <name evidence="5" type="ORF">OnM2_069012</name>
</gene>
<dbReference type="PRINTS" id="PR00081">
    <property type="entry name" value="GDHRDH"/>
</dbReference>
<keyword evidence="6" id="KW-1185">Reference proteome</keyword>
<dbReference type="InterPro" id="IPR002347">
    <property type="entry name" value="SDR_fam"/>
</dbReference>
<evidence type="ECO:0000256" key="4">
    <source>
        <dbReference type="RuleBase" id="RU000363"/>
    </source>
</evidence>
<dbReference type="OrthoDB" id="47007at2759"/>
<comment type="similarity">
    <text evidence="1 4">Belongs to the short-chain dehydrogenases/reductases (SDR) family.</text>
</comment>
<reference evidence="5 6" key="1">
    <citation type="journal article" date="2018" name="BMC Genomics">
        <title>Comparative genome analyses reveal sequence features reflecting distinct modes of host-adaptation between dicot and monocot powdery mildew.</title>
        <authorList>
            <person name="Wu Y."/>
            <person name="Ma X."/>
            <person name="Pan Z."/>
            <person name="Kale S.D."/>
            <person name="Song Y."/>
            <person name="King H."/>
            <person name="Zhang Q."/>
            <person name="Presley C."/>
            <person name="Deng X."/>
            <person name="Wei C.I."/>
            <person name="Xiao S."/>
        </authorList>
    </citation>
    <scope>NUCLEOTIDE SEQUENCE [LARGE SCALE GENOMIC DNA]</scope>
    <source>
        <strain evidence="5">UMSG2</strain>
    </source>
</reference>
<organism evidence="5 6">
    <name type="scientific">Erysiphe neolycopersici</name>
    <dbReference type="NCBI Taxonomy" id="212602"/>
    <lineage>
        <taxon>Eukaryota</taxon>
        <taxon>Fungi</taxon>
        <taxon>Dikarya</taxon>
        <taxon>Ascomycota</taxon>
        <taxon>Pezizomycotina</taxon>
        <taxon>Leotiomycetes</taxon>
        <taxon>Erysiphales</taxon>
        <taxon>Erysiphaceae</taxon>
        <taxon>Erysiphe</taxon>
    </lineage>
</organism>
<dbReference type="InterPro" id="IPR036291">
    <property type="entry name" value="NAD(P)-bd_dom_sf"/>
</dbReference>
<dbReference type="SUPFAM" id="SSF51735">
    <property type="entry name" value="NAD(P)-binding Rossmann-fold domains"/>
    <property type="match status" value="1"/>
</dbReference>
<name>A0A420HL05_9PEZI</name>
<dbReference type="STRING" id="212602.A0A420HL05"/>
<evidence type="ECO:0000313" key="5">
    <source>
        <dbReference type="EMBL" id="RKF58106.1"/>
    </source>
</evidence>
<dbReference type="PANTHER" id="PTHR42760:SF111">
    <property type="entry name" value="3-OXOACYL-(ACYL-CARRIER-PROTEIN) REDUCTASE (AFU_ORTHOLOGUE AFUA_1G10100)"/>
    <property type="match status" value="1"/>
</dbReference>
<evidence type="ECO:0000313" key="6">
    <source>
        <dbReference type="Proteomes" id="UP000286134"/>
    </source>
</evidence>
<dbReference type="InterPro" id="IPR020904">
    <property type="entry name" value="Sc_DH/Rdtase_CS"/>
</dbReference>
<dbReference type="Gene3D" id="3.40.50.720">
    <property type="entry name" value="NAD(P)-binding Rossmann-like Domain"/>
    <property type="match status" value="1"/>
</dbReference>
<dbReference type="AlphaFoldDB" id="A0A420HL05"/>
<dbReference type="Proteomes" id="UP000286134">
    <property type="component" value="Unassembled WGS sequence"/>
</dbReference>
<protein>
    <submittedName>
        <fullName evidence="5">L-xylo-3-hexulose reductase</fullName>
    </submittedName>
</protein>
<keyword evidence="3" id="KW-0560">Oxidoreductase</keyword>
<keyword evidence="2" id="KW-0521">NADP</keyword>
<proteinExistence type="inferred from homology"/>
<dbReference type="PROSITE" id="PS00061">
    <property type="entry name" value="ADH_SHORT"/>
    <property type="match status" value="1"/>
</dbReference>
<comment type="caution">
    <text evidence="5">The sequence shown here is derived from an EMBL/GenBank/DDBJ whole genome shotgun (WGS) entry which is preliminary data.</text>
</comment>
<dbReference type="GO" id="GO:0016616">
    <property type="term" value="F:oxidoreductase activity, acting on the CH-OH group of donors, NAD or NADP as acceptor"/>
    <property type="evidence" value="ECO:0007669"/>
    <property type="project" value="TreeGrafter"/>
</dbReference>
<evidence type="ECO:0000256" key="1">
    <source>
        <dbReference type="ARBA" id="ARBA00006484"/>
    </source>
</evidence>
<accession>A0A420HL05</accession>
<dbReference type="PRINTS" id="PR00080">
    <property type="entry name" value="SDRFAMILY"/>
</dbReference>
<dbReference type="CDD" id="cd05233">
    <property type="entry name" value="SDR_c"/>
    <property type="match status" value="1"/>
</dbReference>
<dbReference type="GO" id="GO:0006633">
    <property type="term" value="P:fatty acid biosynthetic process"/>
    <property type="evidence" value="ECO:0007669"/>
    <property type="project" value="TreeGrafter"/>
</dbReference>
<evidence type="ECO:0000256" key="3">
    <source>
        <dbReference type="ARBA" id="ARBA00023002"/>
    </source>
</evidence>
<evidence type="ECO:0000256" key="2">
    <source>
        <dbReference type="ARBA" id="ARBA00022857"/>
    </source>
</evidence>
<dbReference type="GO" id="GO:0048038">
    <property type="term" value="F:quinone binding"/>
    <property type="evidence" value="ECO:0007669"/>
    <property type="project" value="TreeGrafter"/>
</dbReference>
<dbReference type="FunFam" id="3.40.50.720:FF:000374">
    <property type="entry name" value="3-oxoacyl-(Acyl-carrier-protein) reductase"/>
    <property type="match status" value="1"/>
</dbReference>
<dbReference type="EMBL" id="MCFK01006986">
    <property type="protein sequence ID" value="RKF58106.1"/>
    <property type="molecule type" value="Genomic_DNA"/>
</dbReference>
<dbReference type="Pfam" id="PF00106">
    <property type="entry name" value="adh_short"/>
    <property type="match status" value="1"/>
</dbReference>
<dbReference type="PANTHER" id="PTHR42760">
    <property type="entry name" value="SHORT-CHAIN DEHYDROGENASES/REDUCTASES FAMILY MEMBER"/>
    <property type="match status" value="1"/>
</dbReference>
<sequence length="304" mass="32371">MIATTTSFACYRPLEGKLALVTGASRGQVSFPKSLRNDSQYTGIGTAIAFNLASKGARLILNHSAPASSQMCRELALELQDRYGVEHLVVQANMGTVTGPGDLIQKAAARISNLKIDIIVNNAGVLTLLKIADINIEAFDLVYHVNVRGPLLLMKAALPNLPNDRSGRIVNISSISATVGGNGQSIYGGSKAALNSMTRTWSRELAECATVNSINPGPVSTELMRRATSSPYSGFNRSFFELTPLSRVREGVDDDFTIDFAGIHGGRPAYVEEIAGIVSMLVSNESGWCTGQVICANGGFRMAT</sequence>